<accession>A0AAU7T3T6</accession>
<dbReference type="SUPFAM" id="SSF46894">
    <property type="entry name" value="C-terminal effector domain of the bipartite response regulators"/>
    <property type="match status" value="1"/>
</dbReference>
<dbReference type="GO" id="GO:0003677">
    <property type="term" value="F:DNA binding"/>
    <property type="evidence" value="ECO:0007669"/>
    <property type="project" value="UniProtKB-KW"/>
</dbReference>
<dbReference type="PANTHER" id="PTHR44688:SF16">
    <property type="entry name" value="DNA-BINDING TRANSCRIPTIONAL ACTIVATOR DEVR_DOSR"/>
    <property type="match status" value="1"/>
</dbReference>
<organism evidence="5">
    <name type="scientific">Kribbella sp. HUAS MG21</name>
    <dbReference type="NCBI Taxonomy" id="3160966"/>
    <lineage>
        <taxon>Bacteria</taxon>
        <taxon>Bacillati</taxon>
        <taxon>Actinomycetota</taxon>
        <taxon>Actinomycetes</taxon>
        <taxon>Propionibacteriales</taxon>
        <taxon>Kribbellaceae</taxon>
        <taxon>Kribbella</taxon>
    </lineage>
</organism>
<evidence type="ECO:0000313" key="5">
    <source>
        <dbReference type="EMBL" id="XBV21257.1"/>
    </source>
</evidence>
<gene>
    <name evidence="5" type="ORF">ABN611_22105</name>
</gene>
<dbReference type="AlphaFoldDB" id="A0AAU7T3T6"/>
<dbReference type="InterPro" id="IPR000792">
    <property type="entry name" value="Tscrpt_reg_LuxR_C"/>
</dbReference>
<dbReference type="PANTHER" id="PTHR44688">
    <property type="entry name" value="DNA-BINDING TRANSCRIPTIONAL ACTIVATOR DEVR_DOSR"/>
    <property type="match status" value="1"/>
</dbReference>
<proteinExistence type="predicted"/>
<dbReference type="GO" id="GO:0006355">
    <property type="term" value="P:regulation of DNA-templated transcription"/>
    <property type="evidence" value="ECO:0007669"/>
    <property type="project" value="InterPro"/>
</dbReference>
<dbReference type="PRINTS" id="PR00038">
    <property type="entry name" value="HTHLUXR"/>
</dbReference>
<name>A0AAU7T3T6_9ACTN</name>
<reference evidence="5" key="1">
    <citation type="submission" date="2024-06" db="EMBL/GenBank/DDBJ databases">
        <title>Kribbella sp. strain HUAS MG21 genome sequences.</title>
        <authorList>
            <person name="Mo P."/>
        </authorList>
    </citation>
    <scope>NUCLEOTIDE SEQUENCE</scope>
    <source>
        <strain evidence="5">HUAS MG21</strain>
    </source>
</reference>
<evidence type="ECO:0000256" key="1">
    <source>
        <dbReference type="ARBA" id="ARBA00023015"/>
    </source>
</evidence>
<dbReference type="PROSITE" id="PS50043">
    <property type="entry name" value="HTH_LUXR_2"/>
    <property type="match status" value="1"/>
</dbReference>
<dbReference type="Pfam" id="PF00196">
    <property type="entry name" value="GerE"/>
    <property type="match status" value="1"/>
</dbReference>
<feature type="domain" description="HTH luxR-type" evidence="4">
    <location>
        <begin position="273"/>
        <end position="338"/>
    </location>
</feature>
<dbReference type="RefSeq" id="WP_350274119.1">
    <property type="nucleotide sequence ID" value="NZ_CP158165.1"/>
</dbReference>
<keyword evidence="3" id="KW-0804">Transcription</keyword>
<dbReference type="EMBL" id="CP158165">
    <property type="protein sequence ID" value="XBV21257.1"/>
    <property type="molecule type" value="Genomic_DNA"/>
</dbReference>
<dbReference type="InterPro" id="IPR036388">
    <property type="entry name" value="WH-like_DNA-bd_sf"/>
</dbReference>
<dbReference type="Gene3D" id="1.10.10.10">
    <property type="entry name" value="Winged helix-like DNA-binding domain superfamily/Winged helix DNA-binding domain"/>
    <property type="match status" value="1"/>
</dbReference>
<evidence type="ECO:0000259" key="4">
    <source>
        <dbReference type="PROSITE" id="PS50043"/>
    </source>
</evidence>
<evidence type="ECO:0000256" key="3">
    <source>
        <dbReference type="ARBA" id="ARBA00023163"/>
    </source>
</evidence>
<dbReference type="CDD" id="cd06170">
    <property type="entry name" value="LuxR_C_like"/>
    <property type="match status" value="1"/>
</dbReference>
<dbReference type="SMART" id="SM00421">
    <property type="entry name" value="HTH_LUXR"/>
    <property type="match status" value="1"/>
</dbReference>
<protein>
    <submittedName>
        <fullName evidence="5">Helix-turn-helix transcriptional regulator</fullName>
    </submittedName>
</protein>
<sequence length="338" mass="35992">MRERVERLCSGRLDAKEFREQVLAELRRAVPFDGHVWALTDPVTRVGTAPLADVPGLSWAELPGLVRARYAGVGTRWCDLLASGAVVRALGPGERVEWRRPGVVDVLTAVFADRFGCWAWLDLWRTTRDAFTAAECRLVGSVVPSLTAALRAAQARTFVTAPGPGEDVGPAVLLLGPDLTVRVGTEAARAALHRLNPPGDPSVVAQAIPAAAYNVAAALVAVEAGVPVGPPWSRVHLAAGRWLTLRAARTAPTAEADVAVTIEQSTPAERLEVFALAHGLTRREREILAELATGADSRRIAERLVLSDHTVNDHVKAVLAKTGARTRSTLLARAVGTG</sequence>
<dbReference type="PROSITE" id="PS00622">
    <property type="entry name" value="HTH_LUXR_1"/>
    <property type="match status" value="1"/>
</dbReference>
<dbReference type="InterPro" id="IPR016032">
    <property type="entry name" value="Sig_transdc_resp-reg_C-effctor"/>
</dbReference>
<evidence type="ECO:0000256" key="2">
    <source>
        <dbReference type="ARBA" id="ARBA00023125"/>
    </source>
</evidence>
<keyword evidence="1" id="KW-0805">Transcription regulation</keyword>
<keyword evidence="2" id="KW-0238">DNA-binding</keyword>